<name>A0A9Q3KCR3_9BASI</name>
<evidence type="ECO:0000313" key="2">
    <source>
        <dbReference type="Proteomes" id="UP000765509"/>
    </source>
</evidence>
<organism evidence="1 2">
    <name type="scientific">Austropuccinia psidii MF-1</name>
    <dbReference type="NCBI Taxonomy" id="1389203"/>
    <lineage>
        <taxon>Eukaryota</taxon>
        <taxon>Fungi</taxon>
        <taxon>Dikarya</taxon>
        <taxon>Basidiomycota</taxon>
        <taxon>Pucciniomycotina</taxon>
        <taxon>Pucciniomycetes</taxon>
        <taxon>Pucciniales</taxon>
        <taxon>Sphaerophragmiaceae</taxon>
        <taxon>Austropuccinia</taxon>
    </lineage>
</organism>
<reference evidence="1" key="1">
    <citation type="submission" date="2021-03" db="EMBL/GenBank/DDBJ databases">
        <title>Draft genome sequence of rust myrtle Austropuccinia psidii MF-1, a brazilian biotype.</title>
        <authorList>
            <person name="Quecine M.C."/>
            <person name="Pachon D.M.R."/>
            <person name="Bonatelli M.L."/>
            <person name="Correr F.H."/>
            <person name="Franceschini L.M."/>
            <person name="Leite T.F."/>
            <person name="Margarido G.R.A."/>
            <person name="Almeida C.A."/>
            <person name="Ferrarezi J.A."/>
            <person name="Labate C.A."/>
        </authorList>
    </citation>
    <scope>NUCLEOTIDE SEQUENCE</scope>
    <source>
        <strain evidence="1">MF-1</strain>
    </source>
</reference>
<sequence length="119" mass="13821">MEDSFYYVKHKWGKSHKTPEFKLEDSILVSTLKFKNIKGPNKFKYSFSVPFIIKSLHVTNELKLELTGELENKHPTLPVGLVKNDTSIDKELFPLRNETPLEVPLLDQSAYKKVLKVFK</sequence>
<proteinExistence type="predicted"/>
<gene>
    <name evidence="1" type="ORF">O181_117876</name>
</gene>
<dbReference type="EMBL" id="AVOT02102225">
    <property type="protein sequence ID" value="MBW0578161.1"/>
    <property type="molecule type" value="Genomic_DNA"/>
</dbReference>
<comment type="caution">
    <text evidence="1">The sequence shown here is derived from an EMBL/GenBank/DDBJ whole genome shotgun (WGS) entry which is preliminary data.</text>
</comment>
<dbReference type="Proteomes" id="UP000765509">
    <property type="component" value="Unassembled WGS sequence"/>
</dbReference>
<accession>A0A9Q3KCR3</accession>
<keyword evidence="2" id="KW-1185">Reference proteome</keyword>
<evidence type="ECO:0000313" key="1">
    <source>
        <dbReference type="EMBL" id="MBW0578161.1"/>
    </source>
</evidence>
<protein>
    <submittedName>
        <fullName evidence="1">Uncharacterized protein</fullName>
    </submittedName>
</protein>
<dbReference type="AlphaFoldDB" id="A0A9Q3KCR3"/>